<evidence type="ECO:0000256" key="2">
    <source>
        <dbReference type="SAM" id="SignalP"/>
    </source>
</evidence>
<proteinExistence type="predicted"/>
<dbReference type="EMBL" id="PDYF01000019">
    <property type="protein sequence ID" value="PHU34517.1"/>
    <property type="molecule type" value="Genomic_DNA"/>
</dbReference>
<dbReference type="RefSeq" id="WP_099392223.1">
    <property type="nucleotide sequence ID" value="NZ_PDYF01000019.1"/>
</dbReference>
<feature type="chain" id="PRO_5039472507" evidence="2">
    <location>
        <begin position="18"/>
        <end position="380"/>
    </location>
</feature>
<comment type="caution">
    <text evidence="3">The sequence shown here is derived from an EMBL/GenBank/DDBJ whole genome shotgun (WGS) entry which is preliminary data.</text>
</comment>
<feature type="region of interest" description="Disordered" evidence="1">
    <location>
        <begin position="23"/>
        <end position="50"/>
    </location>
</feature>
<dbReference type="AlphaFoldDB" id="A0A2G3DU00"/>
<accession>A0A2G3DU00</accession>
<dbReference type="Proteomes" id="UP000225889">
    <property type="component" value="Unassembled WGS sequence"/>
</dbReference>
<sequence>MSRKVLGILLACALVLAGCGKTNPTGDSSQPSESQSGESQSDGAQPEDATGDVVEYSNDLFKITLPTELADLAEVETDSDKMYIYYKEAKDAGFSGLAFMVWAAGSPSDYAGGPYEKVGELSSENGDIYNVVKGYATEVQWDYNEPEMPEGFAKLYDAADSVVESLEGINGYTYTYEAGTKGEDLYNTVLSEYVKAVNEKWDATKLEEKNMSPEFAYAIHEMDNPLEHIGYAYKDINIDGVDELFVGIIYDDDELPGAIYDIYTIVDNKPAFVVSGTARNRYYNFDNHFISNVWSGGAGLYGIGIYNLESNSTEMIYQFGYKCDYYENEDGVWYKTYDGEEYEAATDEEIEAAEKLEEKNVMFDYTPLADNEDAIEAANL</sequence>
<reference evidence="3 4" key="2">
    <citation type="submission" date="2017-10" db="EMBL/GenBank/DDBJ databases">
        <authorList>
            <person name="Banno H."/>
            <person name="Chua N.-H."/>
        </authorList>
    </citation>
    <scope>NUCLEOTIDE SEQUENCE [LARGE SCALE GENOMIC DNA]</scope>
    <source>
        <strain evidence="3 4">JK626</strain>
    </source>
</reference>
<dbReference type="PROSITE" id="PS51257">
    <property type="entry name" value="PROKAR_LIPOPROTEIN"/>
    <property type="match status" value="1"/>
</dbReference>
<feature type="signal peptide" evidence="2">
    <location>
        <begin position="1"/>
        <end position="17"/>
    </location>
</feature>
<evidence type="ECO:0000256" key="1">
    <source>
        <dbReference type="SAM" id="MobiDB-lite"/>
    </source>
</evidence>
<keyword evidence="2" id="KW-0732">Signal</keyword>
<gene>
    <name evidence="3" type="ORF">CSX01_09585</name>
</gene>
<feature type="compositionally biased region" description="Low complexity" evidence="1">
    <location>
        <begin position="23"/>
        <end position="43"/>
    </location>
</feature>
<evidence type="ECO:0000313" key="4">
    <source>
        <dbReference type="Proteomes" id="UP000225889"/>
    </source>
</evidence>
<organism evidence="3 4">
    <name type="scientific">Pseudobutyrivibrio ruminis</name>
    <dbReference type="NCBI Taxonomy" id="46206"/>
    <lineage>
        <taxon>Bacteria</taxon>
        <taxon>Bacillati</taxon>
        <taxon>Bacillota</taxon>
        <taxon>Clostridia</taxon>
        <taxon>Lachnospirales</taxon>
        <taxon>Lachnospiraceae</taxon>
        <taxon>Pseudobutyrivibrio</taxon>
    </lineage>
</organism>
<protein>
    <submittedName>
        <fullName evidence="3">Uncharacterized protein</fullName>
    </submittedName>
</protein>
<evidence type="ECO:0000313" key="3">
    <source>
        <dbReference type="EMBL" id="PHU34517.1"/>
    </source>
</evidence>
<reference evidence="3 4" key="1">
    <citation type="submission" date="2017-10" db="EMBL/GenBank/DDBJ databases">
        <title>Resolving the taxonomy of Roseburia spp., Eubacterium rectale and Agathobacter spp. through phylogenomic analysis.</title>
        <authorList>
            <person name="Sheridan P.O."/>
            <person name="Walker A.W."/>
            <person name="Duncan S.H."/>
            <person name="Scott K.P."/>
            <person name="Toole P.W.O."/>
            <person name="Luis P."/>
            <person name="Flint H.J."/>
        </authorList>
    </citation>
    <scope>NUCLEOTIDE SEQUENCE [LARGE SCALE GENOMIC DNA]</scope>
    <source>
        <strain evidence="3 4">JK626</strain>
    </source>
</reference>
<name>A0A2G3DU00_9FIRM</name>